<sequence>MPVESIFEKSRGDQQNDHRTQKPWQRNMHSDKKPSAGNGGQYGKNKLAGFAIPVDMNCMQYVQVISSCLL</sequence>
<evidence type="ECO:0000313" key="2">
    <source>
        <dbReference type="EMBL" id="MPN55379.1"/>
    </source>
</evidence>
<organism evidence="2">
    <name type="scientific">bioreactor metagenome</name>
    <dbReference type="NCBI Taxonomy" id="1076179"/>
    <lineage>
        <taxon>unclassified sequences</taxon>
        <taxon>metagenomes</taxon>
        <taxon>ecological metagenomes</taxon>
    </lineage>
</organism>
<comment type="caution">
    <text evidence="2">The sequence shown here is derived from an EMBL/GenBank/DDBJ whole genome shotgun (WGS) entry which is preliminary data.</text>
</comment>
<proteinExistence type="predicted"/>
<dbReference type="AlphaFoldDB" id="A0A645IY63"/>
<reference evidence="2" key="1">
    <citation type="submission" date="2019-08" db="EMBL/GenBank/DDBJ databases">
        <authorList>
            <person name="Kucharzyk K."/>
            <person name="Murdoch R.W."/>
            <person name="Higgins S."/>
            <person name="Loffler F."/>
        </authorList>
    </citation>
    <scope>NUCLEOTIDE SEQUENCE</scope>
</reference>
<dbReference type="EMBL" id="VSSQ01124545">
    <property type="protein sequence ID" value="MPN55379.1"/>
    <property type="molecule type" value="Genomic_DNA"/>
</dbReference>
<feature type="compositionally biased region" description="Basic and acidic residues" evidence="1">
    <location>
        <begin position="1"/>
        <end position="20"/>
    </location>
</feature>
<feature type="region of interest" description="Disordered" evidence="1">
    <location>
        <begin position="1"/>
        <end position="42"/>
    </location>
</feature>
<evidence type="ECO:0000256" key="1">
    <source>
        <dbReference type="SAM" id="MobiDB-lite"/>
    </source>
</evidence>
<name>A0A645IY63_9ZZZZ</name>
<protein>
    <submittedName>
        <fullName evidence="2">Uncharacterized protein</fullName>
    </submittedName>
</protein>
<accession>A0A645IY63</accession>
<gene>
    <name evidence="2" type="ORF">SDC9_203061</name>
</gene>